<dbReference type="Proteomes" id="UP001317322">
    <property type="component" value="Chromosome"/>
</dbReference>
<evidence type="ECO:0000256" key="1">
    <source>
        <dbReference type="SAM" id="MobiDB-lite"/>
    </source>
</evidence>
<keyword evidence="4" id="KW-1185">Reference proteome</keyword>
<keyword evidence="2" id="KW-0812">Transmembrane</keyword>
<feature type="transmembrane region" description="Helical" evidence="2">
    <location>
        <begin position="116"/>
        <end position="137"/>
    </location>
</feature>
<proteinExistence type="predicted"/>
<dbReference type="RefSeq" id="WP_227564962.1">
    <property type="nucleotide sequence ID" value="NZ_CP101989.1"/>
</dbReference>
<evidence type="ECO:0000313" key="4">
    <source>
        <dbReference type="Proteomes" id="UP001317322"/>
    </source>
</evidence>
<name>A0ABY5K8K5_9CELL</name>
<sequence length="140" mass="14207">MAERSFDPAGLTRAAEDTFTVRRVFGEAYERDGCLVVPVARVTGMTGSGAGSGGGDVSPGEHEGGAEPGSRTAWHAAHGTGDGGGGGFAAHVKPIGVFVVDGSGAHWQPTLDVNRVILGGQLAVAVVASAWALAWAVRRR</sequence>
<evidence type="ECO:0000256" key="2">
    <source>
        <dbReference type="SAM" id="Phobius"/>
    </source>
</evidence>
<feature type="compositionally biased region" description="Gly residues" evidence="1">
    <location>
        <begin position="46"/>
        <end position="57"/>
    </location>
</feature>
<protein>
    <recommendedName>
        <fullName evidence="5">Sporulation protein</fullName>
    </recommendedName>
</protein>
<gene>
    <name evidence="3" type="ORF">NP075_08270</name>
</gene>
<keyword evidence="2" id="KW-1133">Transmembrane helix</keyword>
<accession>A0ABY5K8K5</accession>
<keyword evidence="2" id="KW-0472">Membrane</keyword>
<evidence type="ECO:0008006" key="5">
    <source>
        <dbReference type="Google" id="ProtNLM"/>
    </source>
</evidence>
<dbReference type="EMBL" id="CP101989">
    <property type="protein sequence ID" value="UUI66680.1"/>
    <property type="molecule type" value="Genomic_DNA"/>
</dbReference>
<feature type="region of interest" description="Disordered" evidence="1">
    <location>
        <begin position="46"/>
        <end position="80"/>
    </location>
</feature>
<evidence type="ECO:0000313" key="3">
    <source>
        <dbReference type="EMBL" id="UUI66680.1"/>
    </source>
</evidence>
<reference evidence="3 4" key="1">
    <citation type="submission" date="2022-07" db="EMBL/GenBank/DDBJ databases">
        <title>Novel species in genus cellulomonas.</title>
        <authorList>
            <person name="Ye L."/>
        </authorList>
    </citation>
    <scope>NUCLEOTIDE SEQUENCE [LARGE SCALE GENOMIC DNA]</scope>
    <source>
        <strain evidence="4">zg-Y908</strain>
    </source>
</reference>
<organism evidence="3 4">
    <name type="scientific">Cellulomonas wangsupingiae</name>
    <dbReference type="NCBI Taxonomy" id="2968085"/>
    <lineage>
        <taxon>Bacteria</taxon>
        <taxon>Bacillati</taxon>
        <taxon>Actinomycetota</taxon>
        <taxon>Actinomycetes</taxon>
        <taxon>Micrococcales</taxon>
        <taxon>Cellulomonadaceae</taxon>
        <taxon>Cellulomonas</taxon>
    </lineage>
</organism>